<feature type="coiled-coil region" evidence="1">
    <location>
        <begin position="341"/>
        <end position="378"/>
    </location>
</feature>
<keyword evidence="2" id="KW-1133">Transmembrane helix</keyword>
<dbReference type="Pfam" id="PF00672">
    <property type="entry name" value="HAMP"/>
    <property type="match status" value="1"/>
</dbReference>
<dbReference type="NCBIfam" id="TIGR00229">
    <property type="entry name" value="sensory_box"/>
    <property type="match status" value="1"/>
</dbReference>
<evidence type="ECO:0000259" key="4">
    <source>
        <dbReference type="PROSITE" id="PS50885"/>
    </source>
</evidence>
<feature type="domain" description="HAMP" evidence="4">
    <location>
        <begin position="283"/>
        <end position="335"/>
    </location>
</feature>
<dbReference type="Proteomes" id="UP000838748">
    <property type="component" value="Unassembled WGS sequence"/>
</dbReference>
<dbReference type="CDD" id="cd01949">
    <property type="entry name" value="GGDEF"/>
    <property type="match status" value="1"/>
</dbReference>
<evidence type="ECO:0008006" key="8">
    <source>
        <dbReference type="Google" id="ProtNLM"/>
    </source>
</evidence>
<dbReference type="PROSITE" id="PS50113">
    <property type="entry name" value="PAC"/>
    <property type="match status" value="1"/>
</dbReference>
<dbReference type="InterPro" id="IPR035965">
    <property type="entry name" value="PAS-like_dom_sf"/>
</dbReference>
<dbReference type="Gene3D" id="3.30.70.270">
    <property type="match status" value="1"/>
</dbReference>
<comment type="caution">
    <text evidence="6">The sequence shown here is derived from an EMBL/GenBank/DDBJ whole genome shotgun (WGS) entry which is preliminary data.</text>
</comment>
<name>A0ABN8E9J5_9VIBR</name>
<dbReference type="InterPro" id="IPR043128">
    <property type="entry name" value="Rev_trsase/Diguanyl_cyclase"/>
</dbReference>
<dbReference type="SUPFAM" id="SSF55073">
    <property type="entry name" value="Nucleotide cyclase"/>
    <property type="match status" value="1"/>
</dbReference>
<dbReference type="InterPro" id="IPR029787">
    <property type="entry name" value="Nucleotide_cyclase"/>
</dbReference>
<evidence type="ECO:0000259" key="5">
    <source>
        <dbReference type="PROSITE" id="PS50887"/>
    </source>
</evidence>
<dbReference type="PANTHER" id="PTHR46663">
    <property type="entry name" value="DIGUANYLATE CYCLASE DGCT-RELATED"/>
    <property type="match status" value="1"/>
</dbReference>
<accession>A0ABN8E9J5</accession>
<dbReference type="Pfam" id="PF00990">
    <property type="entry name" value="GGDEF"/>
    <property type="match status" value="1"/>
</dbReference>
<dbReference type="InterPro" id="IPR052163">
    <property type="entry name" value="DGC-Regulatory_Protein"/>
</dbReference>
<dbReference type="NCBIfam" id="TIGR00254">
    <property type="entry name" value="GGDEF"/>
    <property type="match status" value="1"/>
</dbReference>
<dbReference type="CDD" id="cd06225">
    <property type="entry name" value="HAMP"/>
    <property type="match status" value="1"/>
</dbReference>
<dbReference type="Gene3D" id="3.30.450.20">
    <property type="entry name" value="PAS domain"/>
    <property type="match status" value="1"/>
</dbReference>
<dbReference type="PROSITE" id="PS50885">
    <property type="entry name" value="HAMP"/>
    <property type="match status" value="1"/>
</dbReference>
<keyword evidence="2" id="KW-0812">Transmembrane</keyword>
<feature type="domain" description="PAC" evidence="3">
    <location>
        <begin position="443"/>
        <end position="495"/>
    </location>
</feature>
<dbReference type="SMART" id="SM00304">
    <property type="entry name" value="HAMP"/>
    <property type="match status" value="1"/>
</dbReference>
<dbReference type="Gene3D" id="2.10.70.100">
    <property type="match status" value="1"/>
</dbReference>
<evidence type="ECO:0000313" key="6">
    <source>
        <dbReference type="EMBL" id="CAH0541062.1"/>
    </source>
</evidence>
<dbReference type="PANTHER" id="PTHR46663:SF3">
    <property type="entry name" value="SLL0267 PROTEIN"/>
    <property type="match status" value="1"/>
</dbReference>
<evidence type="ECO:0000256" key="2">
    <source>
        <dbReference type="SAM" id="Phobius"/>
    </source>
</evidence>
<feature type="domain" description="GGDEF" evidence="5">
    <location>
        <begin position="527"/>
        <end position="660"/>
    </location>
</feature>
<feature type="transmembrane region" description="Helical" evidence="2">
    <location>
        <begin position="259"/>
        <end position="281"/>
    </location>
</feature>
<dbReference type="PROSITE" id="PS50887">
    <property type="entry name" value="GGDEF"/>
    <property type="match status" value="1"/>
</dbReference>
<dbReference type="CDD" id="cd00130">
    <property type="entry name" value="PAS"/>
    <property type="match status" value="1"/>
</dbReference>
<evidence type="ECO:0000259" key="3">
    <source>
        <dbReference type="PROSITE" id="PS50113"/>
    </source>
</evidence>
<dbReference type="RefSeq" id="WP_237362820.1">
    <property type="nucleotide sequence ID" value="NZ_CAKLDM010000002.1"/>
</dbReference>
<sequence length="663" mass="74765">MFLGLTVGPILIIALISGRASYESFKTQQLELFEQIAMSIEYRVLAIFDQAERDFLFLESSGITQLNSRQQKELLQSLVFGSGLFESAGLIDLDNSTVLQVSRTSLNTPSLFEELVSLPLFVRAIENRKRQVEVLFDVGLREPIARLAVPTIDPRSAQLSNILYAEVRLKSVWETLAMVGLEADRDAYVVNSLGRVVAHRNPSVVLRGTVIGECQSELSKGLSGKISVIHSHQGKLDSLGLQVIVEQPVTQAYQLIRNVLFDVVLISCLALVLAYSTWIYFNKKVIVPLHKLSKAAREMGDGQFPEPLKATDLDELNILVSSFNQMVVDLNHAQKRDKMQATELAIMNKELEEEYRLLEITERKLRKSQNLLKHAQQIAQLGNWEWDIESDRYTCSNEICTILGLSEKELALGVTSILNHVDPLERDQVKKYWLTIPEKNKHIQWTNKLILNGGVEKYVTHRSEAIYDKSGQPTKVIGVMQDITVQRKNELKIWYQAHYDFLTGLVNRNLFHDRIEQAMAHGKRNNSKVGLLFIDLDNFKQINDTLGHSTGDRVLKEVATRLLSSVRKEDTVARLGGDEFVVLLGELSSREQVDVVAEKVLSSFSVPSFFGGKEIIISASIGISLYPDDSEDIDTLMRLADDAMYQAKHSRKNTHHHDPSSLD</sequence>
<dbReference type="InterPro" id="IPR013655">
    <property type="entry name" value="PAS_fold_3"/>
</dbReference>
<protein>
    <recommendedName>
        <fullName evidence="8">Diguanylate cyclase</fullName>
    </recommendedName>
</protein>
<dbReference type="InterPro" id="IPR000700">
    <property type="entry name" value="PAS-assoc_C"/>
</dbReference>
<organism evidence="6 7">
    <name type="scientific">Vibrio marisflavi CECT 7928</name>
    <dbReference type="NCBI Taxonomy" id="634439"/>
    <lineage>
        <taxon>Bacteria</taxon>
        <taxon>Pseudomonadati</taxon>
        <taxon>Pseudomonadota</taxon>
        <taxon>Gammaproteobacteria</taxon>
        <taxon>Vibrionales</taxon>
        <taxon>Vibrionaceae</taxon>
        <taxon>Vibrio</taxon>
    </lineage>
</organism>
<dbReference type="InterPro" id="IPR000014">
    <property type="entry name" value="PAS"/>
</dbReference>
<keyword evidence="7" id="KW-1185">Reference proteome</keyword>
<dbReference type="SUPFAM" id="SSF158472">
    <property type="entry name" value="HAMP domain-like"/>
    <property type="match status" value="1"/>
</dbReference>
<dbReference type="Gene3D" id="6.10.340.10">
    <property type="match status" value="1"/>
</dbReference>
<evidence type="ECO:0000256" key="1">
    <source>
        <dbReference type="SAM" id="Coils"/>
    </source>
</evidence>
<dbReference type="SUPFAM" id="SSF55785">
    <property type="entry name" value="PYP-like sensor domain (PAS domain)"/>
    <property type="match status" value="1"/>
</dbReference>
<dbReference type="InterPro" id="IPR000160">
    <property type="entry name" value="GGDEF_dom"/>
</dbReference>
<keyword evidence="2" id="KW-0472">Membrane</keyword>
<dbReference type="SMART" id="SM00267">
    <property type="entry name" value="GGDEF"/>
    <property type="match status" value="1"/>
</dbReference>
<dbReference type="InterPro" id="IPR003660">
    <property type="entry name" value="HAMP_dom"/>
</dbReference>
<evidence type="ECO:0000313" key="7">
    <source>
        <dbReference type="Proteomes" id="UP000838748"/>
    </source>
</evidence>
<dbReference type="EMBL" id="CAKLDM010000002">
    <property type="protein sequence ID" value="CAH0541062.1"/>
    <property type="molecule type" value="Genomic_DNA"/>
</dbReference>
<keyword evidence="1" id="KW-0175">Coiled coil</keyword>
<gene>
    <name evidence="6" type="ORF">VMF7928_03346</name>
</gene>
<reference evidence="6" key="1">
    <citation type="submission" date="2021-11" db="EMBL/GenBank/DDBJ databases">
        <authorList>
            <person name="Rodrigo-Torres L."/>
            <person name="Arahal R. D."/>
            <person name="Lucena T."/>
        </authorList>
    </citation>
    <scope>NUCLEOTIDE SEQUENCE</scope>
    <source>
        <strain evidence="6">CECT 7928</strain>
    </source>
</reference>
<proteinExistence type="predicted"/>
<dbReference type="Pfam" id="PF08447">
    <property type="entry name" value="PAS_3"/>
    <property type="match status" value="1"/>
</dbReference>